<dbReference type="InterPro" id="IPR008547">
    <property type="entry name" value="DUF829_TMEM53"/>
</dbReference>
<dbReference type="Proteomes" id="UP000518266">
    <property type="component" value="Unassembled WGS sequence"/>
</dbReference>
<proteinExistence type="predicted"/>
<organism evidence="1 2">
    <name type="scientific">Dissostichus mawsoni</name>
    <name type="common">Antarctic cod</name>
    <dbReference type="NCBI Taxonomy" id="36200"/>
    <lineage>
        <taxon>Eukaryota</taxon>
        <taxon>Metazoa</taxon>
        <taxon>Chordata</taxon>
        <taxon>Craniata</taxon>
        <taxon>Vertebrata</taxon>
        <taxon>Euteleostomi</taxon>
        <taxon>Actinopterygii</taxon>
        <taxon>Neopterygii</taxon>
        <taxon>Teleostei</taxon>
        <taxon>Neoteleostei</taxon>
        <taxon>Acanthomorphata</taxon>
        <taxon>Eupercaria</taxon>
        <taxon>Perciformes</taxon>
        <taxon>Notothenioidei</taxon>
        <taxon>Nototheniidae</taxon>
        <taxon>Dissostichus</taxon>
    </lineage>
</organism>
<dbReference type="SUPFAM" id="SSF53474">
    <property type="entry name" value="alpha/beta-Hydrolases"/>
    <property type="match status" value="1"/>
</dbReference>
<evidence type="ECO:0000313" key="2">
    <source>
        <dbReference type="Proteomes" id="UP000518266"/>
    </source>
</evidence>
<comment type="caution">
    <text evidence="1">The sequence shown here is derived from an EMBL/GenBank/DDBJ whole genome shotgun (WGS) entry which is preliminary data.</text>
</comment>
<dbReference type="AlphaFoldDB" id="A0A7J5YYS7"/>
<reference evidence="1 2" key="1">
    <citation type="submission" date="2020-03" db="EMBL/GenBank/DDBJ databases">
        <title>Dissostichus mawsoni Genome sequencing and assembly.</title>
        <authorList>
            <person name="Park H."/>
        </authorList>
    </citation>
    <scope>NUCLEOTIDE SEQUENCE [LARGE SCALE GENOMIC DNA]</scope>
    <source>
        <strain evidence="1">DM0001</strain>
        <tissue evidence="1">Muscle</tissue>
    </source>
</reference>
<dbReference type="EMBL" id="JAAKFY010000007">
    <property type="protein sequence ID" value="KAF3854732.1"/>
    <property type="molecule type" value="Genomic_DNA"/>
</dbReference>
<dbReference type="Gene3D" id="3.40.50.1820">
    <property type="entry name" value="alpha/beta hydrolase"/>
    <property type="match status" value="1"/>
</dbReference>
<dbReference type="Pfam" id="PF05705">
    <property type="entry name" value="DUF829"/>
    <property type="match status" value="1"/>
</dbReference>
<gene>
    <name evidence="1" type="ORF">F7725_022787</name>
</gene>
<dbReference type="GO" id="GO:0017171">
    <property type="term" value="F:serine hydrolase activity"/>
    <property type="evidence" value="ECO:0007669"/>
    <property type="project" value="TreeGrafter"/>
</dbReference>
<name>A0A7J5YYS7_DISMA</name>
<accession>A0A7J5YYS7</accession>
<evidence type="ECO:0000313" key="1">
    <source>
        <dbReference type="EMBL" id="KAF3854732.1"/>
    </source>
</evidence>
<dbReference type="PANTHER" id="PTHR20908:SF4">
    <property type="entry name" value="SI:DKEY-5I3.5"/>
    <property type="match status" value="1"/>
</dbReference>
<protein>
    <submittedName>
        <fullName evidence="1">Uncharacterized protein</fullName>
    </submittedName>
</protein>
<dbReference type="InterPro" id="IPR029058">
    <property type="entry name" value="AB_hydrolase_fold"/>
</dbReference>
<dbReference type="PANTHER" id="PTHR20908">
    <property type="entry name" value="LD15586P"/>
    <property type="match status" value="1"/>
</dbReference>
<sequence length="284" mass="32249">MGSLTTASMVSRAVLSRGITAHHLSKNVTFYVNELESPVSGCQNKASEDHKPLMLMLPWLGARPQAVAKYCEIYFRTGFDVLVVEIPVASLGSGSWEEVARVAPDRTLYVPPTGCPCLLYRGYTFAQLLIHVSQDIQKYQDLTQRIKGQVYDSLVVGSVETMAIGLGKTLFPRLETLVTKASMLYFGMFKRQTVDYFNKSIDTFWDTPITVPALFFFCENDPMSDPRAMEEIIDRWRKRGIDTTAKKWKESTHAGHLKRHQQEYLTTIDMYLHTLGFTQLKAKM</sequence>
<dbReference type="OrthoDB" id="77878at2759"/>
<keyword evidence="2" id="KW-1185">Reference proteome</keyword>